<evidence type="ECO:0000256" key="1">
    <source>
        <dbReference type="ARBA" id="ARBA00022729"/>
    </source>
</evidence>
<dbReference type="InterPro" id="IPR005632">
    <property type="entry name" value="Chaperone_Skp"/>
</dbReference>
<evidence type="ECO:0000313" key="5">
    <source>
        <dbReference type="EMBL" id="MEA5444396.1"/>
    </source>
</evidence>
<feature type="chain" id="PRO_5042993990" evidence="4">
    <location>
        <begin position="24"/>
        <end position="172"/>
    </location>
</feature>
<keyword evidence="3" id="KW-0175">Coiled coil</keyword>
<comment type="similarity">
    <text evidence="2">Belongs to the skp family.</text>
</comment>
<dbReference type="GO" id="GO:0051082">
    <property type="term" value="F:unfolded protein binding"/>
    <property type="evidence" value="ECO:0007669"/>
    <property type="project" value="InterPro"/>
</dbReference>
<gene>
    <name evidence="5" type="ORF">VCB98_01005</name>
</gene>
<keyword evidence="1 4" id="KW-0732">Signal</keyword>
<dbReference type="RefSeq" id="WP_346049532.1">
    <property type="nucleotide sequence ID" value="NZ_JAYGII010000001.1"/>
</dbReference>
<name>A0AAP6JD87_9GAMM</name>
<keyword evidence="6" id="KW-1185">Reference proteome</keyword>
<accession>A0AAP6JD87</accession>
<reference evidence="5 6" key="1">
    <citation type="submission" date="2023-12" db="EMBL/GenBank/DDBJ databases">
        <title>Whole-genome sequencing of halo(alkali)philic microorganisms from hypersaline lakes.</title>
        <authorList>
            <person name="Sorokin D.Y."/>
            <person name="Merkel A.Y."/>
            <person name="Messina E."/>
            <person name="Yakimov M."/>
        </authorList>
    </citation>
    <scope>NUCLEOTIDE SEQUENCE [LARGE SCALE GENOMIC DNA]</scope>
    <source>
        <strain evidence="5 6">AB-CW1</strain>
    </source>
</reference>
<dbReference type="SUPFAM" id="SSF111384">
    <property type="entry name" value="OmpH-like"/>
    <property type="match status" value="1"/>
</dbReference>
<dbReference type="InterPro" id="IPR024930">
    <property type="entry name" value="Skp_dom_sf"/>
</dbReference>
<evidence type="ECO:0000256" key="3">
    <source>
        <dbReference type="SAM" id="Coils"/>
    </source>
</evidence>
<dbReference type="PANTHER" id="PTHR35089">
    <property type="entry name" value="CHAPERONE PROTEIN SKP"/>
    <property type="match status" value="1"/>
</dbReference>
<dbReference type="Proteomes" id="UP001302316">
    <property type="component" value="Unassembled WGS sequence"/>
</dbReference>
<dbReference type="GO" id="GO:0050821">
    <property type="term" value="P:protein stabilization"/>
    <property type="evidence" value="ECO:0007669"/>
    <property type="project" value="TreeGrafter"/>
</dbReference>
<evidence type="ECO:0000256" key="4">
    <source>
        <dbReference type="SAM" id="SignalP"/>
    </source>
</evidence>
<protein>
    <submittedName>
        <fullName evidence="5">OmpH family outer membrane protein</fullName>
    </submittedName>
</protein>
<dbReference type="Pfam" id="PF03938">
    <property type="entry name" value="OmpH"/>
    <property type="match status" value="1"/>
</dbReference>
<dbReference type="AlphaFoldDB" id="A0AAP6JD87"/>
<dbReference type="EMBL" id="JAYGII010000001">
    <property type="protein sequence ID" value="MEA5444396.1"/>
    <property type="molecule type" value="Genomic_DNA"/>
</dbReference>
<dbReference type="PANTHER" id="PTHR35089:SF1">
    <property type="entry name" value="CHAPERONE PROTEIN SKP"/>
    <property type="match status" value="1"/>
</dbReference>
<dbReference type="PIRSF" id="PIRSF002094">
    <property type="entry name" value="OMP26_Skp"/>
    <property type="match status" value="1"/>
</dbReference>
<organism evidence="5 6">
    <name type="scientific">Natronospira elongata</name>
    <dbReference type="NCBI Taxonomy" id="3110268"/>
    <lineage>
        <taxon>Bacteria</taxon>
        <taxon>Pseudomonadati</taxon>
        <taxon>Pseudomonadota</taxon>
        <taxon>Gammaproteobacteria</taxon>
        <taxon>Natronospirales</taxon>
        <taxon>Natronospiraceae</taxon>
        <taxon>Natronospira</taxon>
    </lineage>
</organism>
<evidence type="ECO:0000256" key="2">
    <source>
        <dbReference type="PIRNR" id="PIRNR002094"/>
    </source>
</evidence>
<comment type="caution">
    <text evidence="5">The sequence shown here is derived from an EMBL/GenBank/DDBJ whole genome shotgun (WGS) entry which is preliminary data.</text>
</comment>
<evidence type="ECO:0000313" key="6">
    <source>
        <dbReference type="Proteomes" id="UP001302316"/>
    </source>
</evidence>
<dbReference type="GO" id="GO:0005829">
    <property type="term" value="C:cytosol"/>
    <property type="evidence" value="ECO:0007669"/>
    <property type="project" value="TreeGrafter"/>
</dbReference>
<feature type="coiled-coil region" evidence="3">
    <location>
        <begin position="46"/>
        <end position="106"/>
    </location>
</feature>
<dbReference type="SMART" id="SM00935">
    <property type="entry name" value="OmpH"/>
    <property type="match status" value="1"/>
</dbReference>
<sequence>MKKMTVRLTFVLAMALAPMVALADVSVGYVDVGRVMEQSPQAQNLSQQLQREFEPAQSEMREYQSRAQELQNRLERDADVMSEDERRDIEREVRDIQRTLQRMQSDLAEDFNARRNEALGSLQRLIMSEVQTYARDNGLDLVVGEGVFYASSQVDITDAVLERLRRRAENDG</sequence>
<dbReference type="Gene3D" id="3.30.910.20">
    <property type="entry name" value="Skp domain"/>
    <property type="match status" value="1"/>
</dbReference>
<proteinExistence type="inferred from homology"/>
<feature type="signal peptide" evidence="4">
    <location>
        <begin position="1"/>
        <end position="23"/>
    </location>
</feature>